<accession>A0ABT1LHL5</accession>
<evidence type="ECO:0000313" key="1">
    <source>
        <dbReference type="EMBL" id="MCP8941002.1"/>
    </source>
</evidence>
<reference evidence="1 2" key="1">
    <citation type="submission" date="2022-07" db="EMBL/GenBank/DDBJ databases">
        <authorList>
            <person name="Li W.-J."/>
            <person name="Deng Q.-Q."/>
        </authorList>
    </citation>
    <scope>NUCLEOTIDE SEQUENCE [LARGE SCALE GENOMIC DNA]</scope>
    <source>
        <strain evidence="1 2">SYSU M60028</strain>
    </source>
</reference>
<gene>
    <name evidence="1" type="ORF">NK718_20960</name>
</gene>
<organism evidence="1 2">
    <name type="scientific">Alsobacter ponti</name>
    <dbReference type="NCBI Taxonomy" id="2962936"/>
    <lineage>
        <taxon>Bacteria</taxon>
        <taxon>Pseudomonadati</taxon>
        <taxon>Pseudomonadota</taxon>
        <taxon>Alphaproteobacteria</taxon>
        <taxon>Hyphomicrobiales</taxon>
        <taxon>Alsobacteraceae</taxon>
        <taxon>Alsobacter</taxon>
    </lineage>
</organism>
<dbReference type="Proteomes" id="UP001205890">
    <property type="component" value="Unassembled WGS sequence"/>
</dbReference>
<proteinExistence type="predicted"/>
<dbReference type="RefSeq" id="WP_254746376.1">
    <property type="nucleotide sequence ID" value="NZ_JANCLU010000032.1"/>
</dbReference>
<comment type="caution">
    <text evidence="1">The sequence shown here is derived from an EMBL/GenBank/DDBJ whole genome shotgun (WGS) entry which is preliminary data.</text>
</comment>
<sequence length="194" mass="20443">MATIEVRRRVLTTDRTWREGGPPLDEPIRRGWAAAILANPFAGRYCEDLIPFMESLEPLAFEMTGEVLEALGARPARIESYGKGSIVGVDGELEHAAIWHNPGGAGIRRALGGGKAGVPGSMKVGGPGCTLDLSLGNMDAANVRSHYDSLSVTLGDAPRPAELVVIVALATGGRPHARLGSLISAEEARRAANR</sequence>
<dbReference type="Gene3D" id="3.30.1330.110">
    <property type="entry name" value="BB2672"/>
    <property type="match status" value="1"/>
</dbReference>
<keyword evidence="2" id="KW-1185">Reference proteome</keyword>
<dbReference type="Pfam" id="PF06684">
    <property type="entry name" value="AA_synth"/>
    <property type="match status" value="1"/>
</dbReference>
<dbReference type="InterPro" id="IPR009569">
    <property type="entry name" value="AA_synth_put"/>
</dbReference>
<evidence type="ECO:0000313" key="2">
    <source>
        <dbReference type="Proteomes" id="UP001205890"/>
    </source>
</evidence>
<dbReference type="InterPro" id="IPR035936">
    <property type="entry name" value="BB2672"/>
</dbReference>
<name>A0ABT1LHL5_9HYPH</name>
<dbReference type="SUPFAM" id="SSF160519">
    <property type="entry name" value="BB2672-like"/>
    <property type="match status" value="1"/>
</dbReference>
<dbReference type="EMBL" id="JANCLU010000032">
    <property type="protein sequence ID" value="MCP8941002.1"/>
    <property type="molecule type" value="Genomic_DNA"/>
</dbReference>
<protein>
    <submittedName>
        <fullName evidence="1">Amino acid synthesis family protein</fullName>
    </submittedName>
</protein>